<sequence length="42" mass="5090">MKKEFSNLNPEEIEKIRELEKELNDKVILIAYENKLDQKLKD</sequence>
<dbReference type="RefSeq" id="WP_008825350.1">
    <property type="nucleotide sequence ID" value="NZ_AFNU02000008.1"/>
</dbReference>
<dbReference type="InParanoid" id="F7PUE6"/>
<name>F7PUE6_9MOLU</name>
<dbReference type="EMBL" id="AFNU02000008">
    <property type="protein sequence ID" value="ERJ11781.1"/>
    <property type="molecule type" value="Genomic_DNA"/>
</dbReference>
<comment type="caution">
    <text evidence="1">The sequence shown here is derived from an EMBL/GenBank/DDBJ whole genome shotgun (WGS) entry which is preliminary data.</text>
</comment>
<gene>
    <name evidence="1" type="ORF">HLPCO_002264</name>
</gene>
<dbReference type="Proteomes" id="UP000005707">
    <property type="component" value="Unassembled WGS sequence"/>
</dbReference>
<dbReference type="AlphaFoldDB" id="F7PUE6"/>
<accession>F7PUE6</accession>
<protein>
    <submittedName>
        <fullName evidence="1">Uncharacterized protein</fullName>
    </submittedName>
</protein>
<evidence type="ECO:0000313" key="1">
    <source>
        <dbReference type="EMBL" id="ERJ11781.1"/>
    </source>
</evidence>
<reference evidence="1 2" key="1">
    <citation type="journal article" date="2011" name="J. Bacteriol.">
        <title>Genome sequence of Haloplasma contractile, an unusual contractile bacterium from a deep-sea anoxic brine lake.</title>
        <authorList>
            <person name="Antunes A."/>
            <person name="Alam I."/>
            <person name="El Dorry H."/>
            <person name="Siam R."/>
            <person name="Robertson A."/>
            <person name="Bajic V.B."/>
            <person name="Stingl U."/>
        </authorList>
    </citation>
    <scope>NUCLEOTIDE SEQUENCE [LARGE SCALE GENOMIC DNA]</scope>
    <source>
        <strain evidence="1 2">SSD-17B</strain>
    </source>
</reference>
<proteinExistence type="predicted"/>
<evidence type="ECO:0000313" key="2">
    <source>
        <dbReference type="Proteomes" id="UP000005707"/>
    </source>
</evidence>
<keyword evidence="2" id="KW-1185">Reference proteome</keyword>
<organism evidence="1 2">
    <name type="scientific">Haloplasma contractile SSD-17B</name>
    <dbReference type="NCBI Taxonomy" id="1033810"/>
    <lineage>
        <taxon>Bacteria</taxon>
        <taxon>Bacillati</taxon>
        <taxon>Mycoplasmatota</taxon>
        <taxon>Mollicutes</taxon>
        <taxon>Haloplasmatales</taxon>
        <taxon>Haloplasmataceae</taxon>
        <taxon>Haloplasma</taxon>
    </lineage>
</organism>
<reference evidence="1 2" key="2">
    <citation type="journal article" date="2013" name="PLoS ONE">
        <title>INDIGO - INtegrated Data Warehouse of MIcrobial GenOmes with Examples from the Red Sea Extremophiles.</title>
        <authorList>
            <person name="Alam I."/>
            <person name="Antunes A."/>
            <person name="Kamau A.A."/>
            <person name="Ba Alawi W."/>
            <person name="Kalkatawi M."/>
            <person name="Stingl U."/>
            <person name="Bajic V.B."/>
        </authorList>
    </citation>
    <scope>NUCLEOTIDE SEQUENCE [LARGE SCALE GENOMIC DNA]</scope>
    <source>
        <strain evidence="1 2">SSD-17B</strain>
    </source>
</reference>